<feature type="transmembrane region" description="Helical" evidence="9">
    <location>
        <begin position="141"/>
        <end position="162"/>
    </location>
</feature>
<reference evidence="10 11" key="1">
    <citation type="submission" date="2021-01" db="EMBL/GenBank/DDBJ databases">
        <title>Whole genome shotgun sequence of Catellatospora citrea NBRC 14495.</title>
        <authorList>
            <person name="Komaki H."/>
            <person name="Tamura T."/>
        </authorList>
    </citation>
    <scope>NUCLEOTIDE SEQUENCE [LARGE SCALE GENOMIC DNA]</scope>
    <source>
        <strain evidence="10 11">NBRC 14495</strain>
    </source>
</reference>
<feature type="transmembrane region" description="Helical" evidence="9">
    <location>
        <begin position="111"/>
        <end position="129"/>
    </location>
</feature>
<keyword evidence="2" id="KW-1003">Cell membrane</keyword>
<dbReference type="GO" id="GO:0005886">
    <property type="term" value="C:plasma membrane"/>
    <property type="evidence" value="ECO:0007669"/>
    <property type="project" value="UniProtKB-SubCell"/>
</dbReference>
<evidence type="ECO:0000256" key="7">
    <source>
        <dbReference type="ARBA" id="ARBA00024033"/>
    </source>
</evidence>
<keyword evidence="4 9" id="KW-0812">Transmembrane</keyword>
<feature type="transmembrane region" description="Helical" evidence="9">
    <location>
        <begin position="376"/>
        <end position="396"/>
    </location>
</feature>
<keyword evidence="3" id="KW-0808">Transferase</keyword>
<keyword evidence="6 9" id="KW-0472">Membrane</keyword>
<evidence type="ECO:0000256" key="3">
    <source>
        <dbReference type="ARBA" id="ARBA00022679"/>
    </source>
</evidence>
<evidence type="ECO:0000256" key="9">
    <source>
        <dbReference type="SAM" id="Phobius"/>
    </source>
</evidence>
<comment type="subcellular location">
    <subcellularLocation>
        <location evidence="1">Cell membrane</location>
        <topology evidence="1">Multi-pass membrane protein</topology>
    </subcellularLocation>
</comment>
<protein>
    <submittedName>
        <fullName evidence="10">Membrane protein</fullName>
    </submittedName>
</protein>
<feature type="region of interest" description="Disordered" evidence="8">
    <location>
        <begin position="444"/>
        <end position="475"/>
    </location>
</feature>
<evidence type="ECO:0000256" key="8">
    <source>
        <dbReference type="SAM" id="MobiDB-lite"/>
    </source>
</evidence>
<feature type="transmembrane region" description="Helical" evidence="9">
    <location>
        <begin position="243"/>
        <end position="267"/>
    </location>
</feature>
<feature type="transmembrane region" description="Helical" evidence="9">
    <location>
        <begin position="408"/>
        <end position="429"/>
    </location>
</feature>
<dbReference type="EMBL" id="BONH01000037">
    <property type="protein sequence ID" value="GIG01218.1"/>
    <property type="molecule type" value="Genomic_DNA"/>
</dbReference>
<keyword evidence="11" id="KW-1185">Reference proteome</keyword>
<name>A0A8J3P2G1_9ACTN</name>
<dbReference type="InterPro" id="IPR016570">
    <property type="entry name" value="UCP010361"/>
</dbReference>
<dbReference type="Proteomes" id="UP000659904">
    <property type="component" value="Unassembled WGS sequence"/>
</dbReference>
<feature type="transmembrane region" description="Helical" evidence="9">
    <location>
        <begin position="210"/>
        <end position="236"/>
    </location>
</feature>
<feature type="transmembrane region" description="Helical" evidence="9">
    <location>
        <begin position="174"/>
        <end position="204"/>
    </location>
</feature>
<evidence type="ECO:0000256" key="5">
    <source>
        <dbReference type="ARBA" id="ARBA00022989"/>
    </source>
</evidence>
<sequence length="475" mass="52428">MSDVREHVVSPAGEDGFVRGLSEAIGGPRGEHAVPETPSRGGRFWTAARIVLALTCLTLALHWVQKSPCRDGAWADHSQYTHFCYTDVLALYYAEHLNEGMVPYVDYPVEYPVLTGAFMGALGLPIHALGEKNSAIPQATLFYDTNAFVLSLFAIASVAMILSLRRRRPWDAALFALSPVLLVTATVNWDMLAIVLAVAGIWLWAKKYPAAAGVMLGLGMAAKLWPAFLFLPILIVSLRSKQYAALVNSVAAGVIAWLAVNVPVMLINFENWRRFLDLNSERIIDWGTSWYVVRYADPFGLELWNNVPLVTNLSLGLFVLCCVGLLVFGLRVKTPPRLAQLAFLVVAIFLITNKVWSQQFTLWLLPLLVLARPKWPAFLAWQLAEVCYFLAFYGELMGASGKQVFPEGVFIFASVLRLFTVILLVVLVIRDMVRPELDVVRRTYADTDTPDPDGGPGNEPAPAEPATERAVPALA</sequence>
<evidence type="ECO:0000256" key="1">
    <source>
        <dbReference type="ARBA" id="ARBA00004651"/>
    </source>
</evidence>
<evidence type="ECO:0000256" key="2">
    <source>
        <dbReference type="ARBA" id="ARBA00022475"/>
    </source>
</evidence>
<accession>A0A8J3P2G1</accession>
<dbReference type="RefSeq" id="WP_120317641.1">
    <property type="nucleotide sequence ID" value="NZ_BONH01000037.1"/>
</dbReference>
<evidence type="ECO:0000313" key="11">
    <source>
        <dbReference type="Proteomes" id="UP000659904"/>
    </source>
</evidence>
<dbReference type="AlphaFoldDB" id="A0A8J3P2G1"/>
<evidence type="ECO:0000256" key="6">
    <source>
        <dbReference type="ARBA" id="ARBA00023136"/>
    </source>
</evidence>
<feature type="transmembrane region" description="Helical" evidence="9">
    <location>
        <begin position="309"/>
        <end position="330"/>
    </location>
</feature>
<organism evidence="10 11">
    <name type="scientific">Catellatospora citrea</name>
    <dbReference type="NCBI Taxonomy" id="53366"/>
    <lineage>
        <taxon>Bacteria</taxon>
        <taxon>Bacillati</taxon>
        <taxon>Actinomycetota</taxon>
        <taxon>Actinomycetes</taxon>
        <taxon>Micromonosporales</taxon>
        <taxon>Micromonosporaceae</taxon>
        <taxon>Catellatospora</taxon>
    </lineage>
</organism>
<dbReference type="PIRSF" id="PIRSF010361">
    <property type="entry name" value="UCP010361"/>
    <property type="match status" value="1"/>
</dbReference>
<evidence type="ECO:0000256" key="4">
    <source>
        <dbReference type="ARBA" id="ARBA00022692"/>
    </source>
</evidence>
<dbReference type="GO" id="GO:0016758">
    <property type="term" value="F:hexosyltransferase activity"/>
    <property type="evidence" value="ECO:0007669"/>
    <property type="project" value="InterPro"/>
</dbReference>
<keyword evidence="5 9" id="KW-1133">Transmembrane helix</keyword>
<comment type="similarity">
    <text evidence="7">Belongs to the glycosyltransferase 87 family.</text>
</comment>
<gene>
    <name evidence="10" type="ORF">Cci01nite_63110</name>
</gene>
<dbReference type="Pfam" id="PF09594">
    <property type="entry name" value="GT87"/>
    <property type="match status" value="1"/>
</dbReference>
<dbReference type="InterPro" id="IPR018584">
    <property type="entry name" value="GT87"/>
</dbReference>
<evidence type="ECO:0000313" key="10">
    <source>
        <dbReference type="EMBL" id="GIG01218.1"/>
    </source>
</evidence>
<feature type="transmembrane region" description="Helical" evidence="9">
    <location>
        <begin position="337"/>
        <end position="356"/>
    </location>
</feature>
<proteinExistence type="inferred from homology"/>
<feature type="transmembrane region" description="Helical" evidence="9">
    <location>
        <begin position="44"/>
        <end position="64"/>
    </location>
</feature>
<comment type="caution">
    <text evidence="10">The sequence shown here is derived from an EMBL/GenBank/DDBJ whole genome shotgun (WGS) entry which is preliminary data.</text>
</comment>